<evidence type="ECO:0000313" key="2">
    <source>
        <dbReference type="EMBL" id="WAR15361.1"/>
    </source>
</evidence>
<feature type="compositionally biased region" description="Polar residues" evidence="1">
    <location>
        <begin position="126"/>
        <end position="144"/>
    </location>
</feature>
<gene>
    <name evidence="2" type="ORF">MAR_005466</name>
</gene>
<dbReference type="EMBL" id="CP111020">
    <property type="protein sequence ID" value="WAR15361.1"/>
    <property type="molecule type" value="Genomic_DNA"/>
</dbReference>
<feature type="compositionally biased region" description="Polar residues" evidence="1">
    <location>
        <begin position="157"/>
        <end position="167"/>
    </location>
</feature>
<reference evidence="2" key="1">
    <citation type="submission" date="2022-11" db="EMBL/GenBank/DDBJ databases">
        <title>Centuries of genome instability and evolution in soft-shell clam transmissible cancer (bioRxiv).</title>
        <authorList>
            <person name="Hart S.F.M."/>
            <person name="Yonemitsu M.A."/>
            <person name="Giersch R.M."/>
            <person name="Beal B.F."/>
            <person name="Arriagada G."/>
            <person name="Davis B.W."/>
            <person name="Ostrander E.A."/>
            <person name="Goff S.P."/>
            <person name="Metzger M.J."/>
        </authorList>
    </citation>
    <scope>NUCLEOTIDE SEQUENCE</scope>
    <source>
        <strain evidence="2">MELC-2E11</strain>
        <tissue evidence="2">Siphon/mantle</tissue>
    </source>
</reference>
<feature type="compositionally biased region" description="Basic and acidic residues" evidence="1">
    <location>
        <begin position="1"/>
        <end position="11"/>
    </location>
</feature>
<dbReference type="Proteomes" id="UP001164746">
    <property type="component" value="Chromosome 9"/>
</dbReference>
<protein>
    <submittedName>
        <fullName evidence="2">Uncharacterized protein</fullName>
    </submittedName>
</protein>
<feature type="region of interest" description="Disordered" evidence="1">
    <location>
        <begin position="1"/>
        <end position="167"/>
    </location>
</feature>
<evidence type="ECO:0000256" key="1">
    <source>
        <dbReference type="SAM" id="MobiDB-lite"/>
    </source>
</evidence>
<feature type="region of interest" description="Disordered" evidence="1">
    <location>
        <begin position="218"/>
        <end position="238"/>
    </location>
</feature>
<name>A0ABY7F2T4_MYAAR</name>
<accession>A0ABY7F2T4</accession>
<proteinExistence type="predicted"/>
<sequence length="335" mass="37376">MTDICDKKERPNSYMQIKDNDILPTADDQTTSNDNHGEEPQYEIPDPLQAKRIKHRHLERISTDSESAYLIVTDRKNPPSEIGAHSMSMQHPKMDKELTHQQSKIKGGGKIVRPKTDVKMTRPNKTRPQSITNSSSASKTNSENPMIRVDGRDHSSTSKNQGESQSIKMMASAIEQSLKLGISMGKGTPRSHSCAHLQGAHKVSCGYPENPDQETHVQRKIKGGRKIGPSKTDTKTDVKTRYPIGTNSCSALETNSENGTIDYFGKEKHYSTVLKKGESQSMRMRINEFEQSLKPANSFGKELPKNIPSSKLHDLYENVDYPAVKNDKRAGATTK</sequence>
<organism evidence="2 3">
    <name type="scientific">Mya arenaria</name>
    <name type="common">Soft-shell clam</name>
    <dbReference type="NCBI Taxonomy" id="6604"/>
    <lineage>
        <taxon>Eukaryota</taxon>
        <taxon>Metazoa</taxon>
        <taxon>Spiralia</taxon>
        <taxon>Lophotrochozoa</taxon>
        <taxon>Mollusca</taxon>
        <taxon>Bivalvia</taxon>
        <taxon>Autobranchia</taxon>
        <taxon>Heteroconchia</taxon>
        <taxon>Euheterodonta</taxon>
        <taxon>Imparidentia</taxon>
        <taxon>Neoheterodontei</taxon>
        <taxon>Myida</taxon>
        <taxon>Myoidea</taxon>
        <taxon>Myidae</taxon>
        <taxon>Mya</taxon>
    </lineage>
</organism>
<evidence type="ECO:0000313" key="3">
    <source>
        <dbReference type="Proteomes" id="UP001164746"/>
    </source>
</evidence>
<keyword evidence="3" id="KW-1185">Reference proteome</keyword>